<evidence type="ECO:0000313" key="1">
    <source>
        <dbReference type="EMBL" id="OOM82373.1"/>
    </source>
</evidence>
<dbReference type="STRING" id="29367.CLPUN_02510"/>
<accession>A0A1S8TX47</accession>
<sequence length="259" mass="30443">MFENRYPVFNSGRLLKIEMLEELRDFPREFFNIRLKEYSDGIISGCDIEVKEHSIEIKKGLIKYNNVIYILKADESIDYEPNNELMILKVKFSPEKEEKDYINNVTEFHLDQNLNLEDNEMEICRFKLRIGAKLRINYTDFTDLSTEYDTVNTIYAPYAAYENSSLNPEILRRFGRELLMCNLSEAWDISFGMMCVQSKEAIQKEIIISYLVYKLGIEMKEYSNEDLYYYLLDVLKIAKEGASGHGQRGGGRFKKILID</sequence>
<dbReference type="AlphaFoldDB" id="A0A1S8TX47"/>
<proteinExistence type="predicted"/>
<dbReference type="OrthoDB" id="1664853at2"/>
<dbReference type="RefSeq" id="WP_077845568.1">
    <property type="nucleotide sequence ID" value="NZ_LZZM01000015.1"/>
</dbReference>
<protein>
    <recommendedName>
        <fullName evidence="3">DNA and RNA helicase</fullName>
    </recommendedName>
</protein>
<reference evidence="1 2" key="1">
    <citation type="submission" date="2016-05" db="EMBL/GenBank/DDBJ databases">
        <title>Microbial solvent formation.</title>
        <authorList>
            <person name="Poehlein A."/>
            <person name="Montoya Solano J.D."/>
            <person name="Flitsch S."/>
            <person name="Krabben P."/>
            <person name="Duerre P."/>
            <person name="Daniel R."/>
        </authorList>
    </citation>
    <scope>NUCLEOTIDE SEQUENCE [LARGE SCALE GENOMIC DNA]</scope>
    <source>
        <strain evidence="1 2">DSM 2619</strain>
    </source>
</reference>
<dbReference type="EMBL" id="LZZM01000015">
    <property type="protein sequence ID" value="OOM82373.1"/>
    <property type="molecule type" value="Genomic_DNA"/>
</dbReference>
<keyword evidence="2" id="KW-1185">Reference proteome</keyword>
<evidence type="ECO:0000313" key="2">
    <source>
        <dbReference type="Proteomes" id="UP000190890"/>
    </source>
</evidence>
<gene>
    <name evidence="1" type="ORF">CLPUN_02510</name>
</gene>
<dbReference type="Proteomes" id="UP000190890">
    <property type="component" value="Unassembled WGS sequence"/>
</dbReference>
<evidence type="ECO:0008006" key="3">
    <source>
        <dbReference type="Google" id="ProtNLM"/>
    </source>
</evidence>
<comment type="caution">
    <text evidence="1">The sequence shown here is derived from an EMBL/GenBank/DDBJ whole genome shotgun (WGS) entry which is preliminary data.</text>
</comment>
<name>A0A1S8TX47_9CLOT</name>
<organism evidence="1 2">
    <name type="scientific">Clostridium puniceum</name>
    <dbReference type="NCBI Taxonomy" id="29367"/>
    <lineage>
        <taxon>Bacteria</taxon>
        <taxon>Bacillati</taxon>
        <taxon>Bacillota</taxon>
        <taxon>Clostridia</taxon>
        <taxon>Eubacteriales</taxon>
        <taxon>Clostridiaceae</taxon>
        <taxon>Clostridium</taxon>
    </lineage>
</organism>